<dbReference type="AlphaFoldDB" id="A0A2Y8ZUF2"/>
<dbReference type="Proteomes" id="UP000250028">
    <property type="component" value="Unassembled WGS sequence"/>
</dbReference>
<keyword evidence="2" id="KW-1185">Reference proteome</keyword>
<dbReference type="InterPro" id="IPR010985">
    <property type="entry name" value="Ribbon_hlx_hlx"/>
</dbReference>
<dbReference type="EMBL" id="UESZ01000001">
    <property type="protein sequence ID" value="SSA35981.1"/>
    <property type="molecule type" value="Genomic_DNA"/>
</dbReference>
<gene>
    <name evidence="1" type="ORF">SAMN04489750_3360</name>
</gene>
<evidence type="ECO:0008006" key="3">
    <source>
        <dbReference type="Google" id="ProtNLM"/>
    </source>
</evidence>
<evidence type="ECO:0000313" key="2">
    <source>
        <dbReference type="Proteomes" id="UP000250028"/>
    </source>
</evidence>
<dbReference type="SUPFAM" id="SSF47598">
    <property type="entry name" value="Ribbon-helix-helix"/>
    <property type="match status" value="1"/>
</dbReference>
<organism evidence="1 2">
    <name type="scientific">Branchiibius hedensis</name>
    <dbReference type="NCBI Taxonomy" id="672460"/>
    <lineage>
        <taxon>Bacteria</taxon>
        <taxon>Bacillati</taxon>
        <taxon>Actinomycetota</taxon>
        <taxon>Actinomycetes</taxon>
        <taxon>Micrococcales</taxon>
        <taxon>Dermacoccaceae</taxon>
        <taxon>Branchiibius</taxon>
    </lineage>
</organism>
<dbReference type="GO" id="GO:0006355">
    <property type="term" value="P:regulation of DNA-templated transcription"/>
    <property type="evidence" value="ECO:0007669"/>
    <property type="project" value="InterPro"/>
</dbReference>
<reference evidence="2" key="1">
    <citation type="submission" date="2016-10" db="EMBL/GenBank/DDBJ databases">
        <authorList>
            <person name="Varghese N."/>
            <person name="Submissions S."/>
        </authorList>
    </citation>
    <scope>NUCLEOTIDE SEQUENCE [LARGE SCALE GENOMIC DNA]</scope>
    <source>
        <strain evidence="2">DSM 22951</strain>
    </source>
</reference>
<evidence type="ECO:0000313" key="1">
    <source>
        <dbReference type="EMBL" id="SSA35981.1"/>
    </source>
</evidence>
<dbReference type="Gene3D" id="1.10.1220.10">
    <property type="entry name" value="Met repressor-like"/>
    <property type="match status" value="1"/>
</dbReference>
<proteinExistence type="predicted"/>
<dbReference type="InterPro" id="IPR013321">
    <property type="entry name" value="Arc_rbn_hlx_hlx"/>
</dbReference>
<sequence>MAMTLRLTDDQTAALRKTAEHEGRSMHAVAVEAIEQYTAARTARRDALLERLVVENREVLDRLADA</sequence>
<protein>
    <recommendedName>
        <fullName evidence="3">Ribbon-helix-helix protein, copG family</fullName>
    </recommendedName>
</protein>
<name>A0A2Y8ZUF2_9MICO</name>
<dbReference type="RefSeq" id="WP_170119908.1">
    <property type="nucleotide sequence ID" value="NZ_QGDN01000001.1"/>
</dbReference>
<accession>A0A2Y8ZUF2</accession>